<sequence length="63" mass="7051">MKESEHIAVCNRTERKDEPVRLKNMKTGEIGLSFGCTLEGGTIQVKLENGQLDSWDPADCEEI</sequence>
<organism evidence="1 2">
    <name type="scientific">Geomobilimonas luticola</name>
    <dbReference type="NCBI Taxonomy" id="1114878"/>
    <lineage>
        <taxon>Bacteria</taxon>
        <taxon>Pseudomonadati</taxon>
        <taxon>Thermodesulfobacteriota</taxon>
        <taxon>Desulfuromonadia</taxon>
        <taxon>Geobacterales</taxon>
        <taxon>Geobacteraceae</taxon>
        <taxon>Geomobilimonas</taxon>
    </lineage>
</organism>
<name>A0ABS5SFC3_9BACT</name>
<dbReference type="Proteomes" id="UP000756860">
    <property type="component" value="Unassembled WGS sequence"/>
</dbReference>
<reference evidence="1 2" key="1">
    <citation type="submission" date="2021-05" db="EMBL/GenBank/DDBJ databases">
        <title>The draft genome of Geobacter luticola JCM 17780.</title>
        <authorList>
            <person name="Xu Z."/>
            <person name="Masuda Y."/>
            <person name="Itoh H."/>
            <person name="Senoo K."/>
        </authorList>
    </citation>
    <scope>NUCLEOTIDE SEQUENCE [LARGE SCALE GENOMIC DNA]</scope>
    <source>
        <strain evidence="1 2">JCM 17780</strain>
    </source>
</reference>
<evidence type="ECO:0000313" key="2">
    <source>
        <dbReference type="Proteomes" id="UP000756860"/>
    </source>
</evidence>
<dbReference type="EMBL" id="JAHCVK010000003">
    <property type="protein sequence ID" value="MBT0653372.1"/>
    <property type="molecule type" value="Genomic_DNA"/>
</dbReference>
<protein>
    <submittedName>
        <fullName evidence="1">Uncharacterized protein</fullName>
    </submittedName>
</protein>
<gene>
    <name evidence="1" type="ORF">KI810_09925</name>
</gene>
<accession>A0ABS5SFC3</accession>
<evidence type="ECO:0000313" key="1">
    <source>
        <dbReference type="EMBL" id="MBT0653372.1"/>
    </source>
</evidence>
<comment type="caution">
    <text evidence="1">The sequence shown here is derived from an EMBL/GenBank/DDBJ whole genome shotgun (WGS) entry which is preliminary data.</text>
</comment>
<dbReference type="RefSeq" id="WP_214175372.1">
    <property type="nucleotide sequence ID" value="NZ_JAHCVK010000003.1"/>
</dbReference>
<keyword evidence="2" id="KW-1185">Reference proteome</keyword>
<proteinExistence type="predicted"/>